<evidence type="ECO:0000313" key="2">
    <source>
        <dbReference type="Proteomes" id="UP000299102"/>
    </source>
</evidence>
<protein>
    <submittedName>
        <fullName evidence="1">Uncharacterized protein</fullName>
    </submittedName>
</protein>
<proteinExistence type="predicted"/>
<name>A0A4C1ZLP2_EUMVA</name>
<dbReference type="Proteomes" id="UP000299102">
    <property type="component" value="Unassembled WGS sequence"/>
</dbReference>
<comment type="caution">
    <text evidence="1">The sequence shown here is derived from an EMBL/GenBank/DDBJ whole genome shotgun (WGS) entry which is preliminary data.</text>
</comment>
<keyword evidence="2" id="KW-1185">Reference proteome</keyword>
<evidence type="ECO:0000313" key="1">
    <source>
        <dbReference type="EMBL" id="GBP87809.1"/>
    </source>
</evidence>
<accession>A0A4C1ZLP2</accession>
<reference evidence="1 2" key="1">
    <citation type="journal article" date="2019" name="Commun. Biol.">
        <title>The bagworm genome reveals a unique fibroin gene that provides high tensile strength.</title>
        <authorList>
            <person name="Kono N."/>
            <person name="Nakamura H."/>
            <person name="Ohtoshi R."/>
            <person name="Tomita M."/>
            <person name="Numata K."/>
            <person name="Arakawa K."/>
        </authorList>
    </citation>
    <scope>NUCLEOTIDE SEQUENCE [LARGE SCALE GENOMIC DNA]</scope>
</reference>
<gene>
    <name evidence="1" type="ORF">EVAR_103706_1</name>
</gene>
<dbReference type="AlphaFoldDB" id="A0A4C1ZLP2"/>
<sequence length="91" mass="9889">MRSLLADCGIATTPPIITTSEAPGVGARCGRGLGDVESRARSTLPPALSRYAKRPLLVTHITCCFPKNYLIVRLAPRLDHPFPRSSDVIKF</sequence>
<organism evidence="1 2">
    <name type="scientific">Eumeta variegata</name>
    <name type="common">Bagworm moth</name>
    <name type="synonym">Eumeta japonica</name>
    <dbReference type="NCBI Taxonomy" id="151549"/>
    <lineage>
        <taxon>Eukaryota</taxon>
        <taxon>Metazoa</taxon>
        <taxon>Ecdysozoa</taxon>
        <taxon>Arthropoda</taxon>
        <taxon>Hexapoda</taxon>
        <taxon>Insecta</taxon>
        <taxon>Pterygota</taxon>
        <taxon>Neoptera</taxon>
        <taxon>Endopterygota</taxon>
        <taxon>Lepidoptera</taxon>
        <taxon>Glossata</taxon>
        <taxon>Ditrysia</taxon>
        <taxon>Tineoidea</taxon>
        <taxon>Psychidae</taxon>
        <taxon>Oiketicinae</taxon>
        <taxon>Eumeta</taxon>
    </lineage>
</organism>
<dbReference type="EMBL" id="BGZK01001887">
    <property type="protein sequence ID" value="GBP87809.1"/>
    <property type="molecule type" value="Genomic_DNA"/>
</dbReference>